<dbReference type="PANTHER" id="PTHR11803">
    <property type="entry name" value="2-IMINOBUTANOATE/2-IMINOPROPANOATE DEAMINASE RIDA"/>
    <property type="match status" value="1"/>
</dbReference>
<dbReference type="AlphaFoldDB" id="X0ZIJ5"/>
<dbReference type="GO" id="GO:0019239">
    <property type="term" value="F:deaminase activity"/>
    <property type="evidence" value="ECO:0007669"/>
    <property type="project" value="TreeGrafter"/>
</dbReference>
<reference evidence="2" key="1">
    <citation type="journal article" date="2014" name="Front. Microbiol.">
        <title>High frequency of phylogenetically diverse reductive dehalogenase-homologous genes in deep subseafloor sedimentary metagenomes.</title>
        <authorList>
            <person name="Kawai M."/>
            <person name="Futagami T."/>
            <person name="Toyoda A."/>
            <person name="Takaki Y."/>
            <person name="Nishi S."/>
            <person name="Hori S."/>
            <person name="Arai W."/>
            <person name="Tsubouchi T."/>
            <person name="Morono Y."/>
            <person name="Uchiyama I."/>
            <person name="Ito T."/>
            <person name="Fujiyama A."/>
            <person name="Inagaki F."/>
            <person name="Takami H."/>
        </authorList>
    </citation>
    <scope>NUCLEOTIDE SEQUENCE</scope>
    <source>
        <strain evidence="2">Expedition CK06-06</strain>
    </source>
</reference>
<dbReference type="SUPFAM" id="SSF55298">
    <property type="entry name" value="YjgF-like"/>
    <property type="match status" value="1"/>
</dbReference>
<comment type="similarity">
    <text evidence="1">Belongs to the RutC family.</text>
</comment>
<dbReference type="Gene3D" id="3.30.1330.40">
    <property type="entry name" value="RutC-like"/>
    <property type="match status" value="1"/>
</dbReference>
<comment type="caution">
    <text evidence="2">The sequence shown here is derived from an EMBL/GenBank/DDBJ whole genome shotgun (WGS) entry which is preliminary data.</text>
</comment>
<dbReference type="PANTHER" id="PTHR11803:SF39">
    <property type="entry name" value="2-IMINOBUTANOATE_2-IMINOPROPANOATE DEAMINASE"/>
    <property type="match status" value="1"/>
</dbReference>
<gene>
    <name evidence="2" type="ORF">S01H4_03904</name>
</gene>
<dbReference type="CDD" id="cd00448">
    <property type="entry name" value="YjgF_YER057c_UK114_family"/>
    <property type="match status" value="1"/>
</dbReference>
<name>X0ZIJ5_9ZZZZ</name>
<sequence length="127" mass="14183">MEKEIILSKKAPTAIGPYSPALKVGNLIFASGQIPIDPKTGEMKEGEIESKTRMVLENLKAVLEPYSIGLENVVKTTIFLKDMNNFARVNKVYGEYFKEKFPARSCVEVSRLPKDAEIEIEAIAFCI</sequence>
<evidence type="ECO:0000313" key="2">
    <source>
        <dbReference type="EMBL" id="GAG60188.1"/>
    </source>
</evidence>
<accession>X0ZIJ5</accession>
<dbReference type="InterPro" id="IPR019897">
    <property type="entry name" value="RidA_CS"/>
</dbReference>
<evidence type="ECO:0000256" key="1">
    <source>
        <dbReference type="ARBA" id="ARBA00010552"/>
    </source>
</evidence>
<organism evidence="2">
    <name type="scientific">marine sediment metagenome</name>
    <dbReference type="NCBI Taxonomy" id="412755"/>
    <lineage>
        <taxon>unclassified sequences</taxon>
        <taxon>metagenomes</taxon>
        <taxon>ecological metagenomes</taxon>
    </lineage>
</organism>
<dbReference type="Pfam" id="PF01042">
    <property type="entry name" value="Ribonuc_L-PSP"/>
    <property type="match status" value="1"/>
</dbReference>
<proteinExistence type="inferred from homology"/>
<dbReference type="GO" id="GO:0005829">
    <property type="term" value="C:cytosol"/>
    <property type="evidence" value="ECO:0007669"/>
    <property type="project" value="TreeGrafter"/>
</dbReference>
<dbReference type="EMBL" id="BART01000997">
    <property type="protein sequence ID" value="GAG60188.1"/>
    <property type="molecule type" value="Genomic_DNA"/>
</dbReference>
<dbReference type="InterPro" id="IPR035959">
    <property type="entry name" value="RutC-like_sf"/>
</dbReference>
<dbReference type="InterPro" id="IPR006056">
    <property type="entry name" value="RidA"/>
</dbReference>
<dbReference type="NCBIfam" id="TIGR00004">
    <property type="entry name" value="Rid family detoxifying hydrolase"/>
    <property type="match status" value="1"/>
</dbReference>
<dbReference type="PROSITE" id="PS01094">
    <property type="entry name" value="UPF0076"/>
    <property type="match status" value="1"/>
</dbReference>
<dbReference type="InterPro" id="IPR006175">
    <property type="entry name" value="YjgF/YER057c/UK114"/>
</dbReference>
<protein>
    <submittedName>
        <fullName evidence="2">Uncharacterized protein</fullName>
    </submittedName>
</protein>
<dbReference type="FunFam" id="3.30.1330.40:FF:000001">
    <property type="entry name" value="L-PSP family endoribonuclease"/>
    <property type="match status" value="1"/>
</dbReference>